<dbReference type="Proteomes" id="UP000180098">
    <property type="component" value="Unassembled WGS sequence"/>
</dbReference>
<dbReference type="InterPro" id="IPR013332">
    <property type="entry name" value="KPR_N"/>
</dbReference>
<evidence type="ECO:0000256" key="2">
    <source>
        <dbReference type="ARBA" id="ARBA00004994"/>
    </source>
</evidence>
<dbReference type="AlphaFoldDB" id="A0A1S2LDI4"/>
<feature type="domain" description="Ketopantoate reductase C-terminal" evidence="13">
    <location>
        <begin position="179"/>
        <end position="297"/>
    </location>
</feature>
<organism evidence="14 15">
    <name type="scientific">Anaerobacillus arseniciselenatis</name>
    <dbReference type="NCBI Taxonomy" id="85682"/>
    <lineage>
        <taxon>Bacteria</taxon>
        <taxon>Bacillati</taxon>
        <taxon>Bacillota</taxon>
        <taxon>Bacilli</taxon>
        <taxon>Bacillales</taxon>
        <taxon>Bacillaceae</taxon>
        <taxon>Anaerobacillus</taxon>
    </lineage>
</organism>
<comment type="catalytic activity">
    <reaction evidence="10 11">
        <text>(R)-pantoate + NADP(+) = 2-dehydropantoate + NADPH + H(+)</text>
        <dbReference type="Rhea" id="RHEA:16233"/>
        <dbReference type="ChEBI" id="CHEBI:11561"/>
        <dbReference type="ChEBI" id="CHEBI:15378"/>
        <dbReference type="ChEBI" id="CHEBI:15980"/>
        <dbReference type="ChEBI" id="CHEBI:57783"/>
        <dbReference type="ChEBI" id="CHEBI:58349"/>
        <dbReference type="EC" id="1.1.1.169"/>
    </reaction>
</comment>
<evidence type="ECO:0000256" key="1">
    <source>
        <dbReference type="ARBA" id="ARBA00002919"/>
    </source>
</evidence>
<dbReference type="NCBIfam" id="TIGR00745">
    <property type="entry name" value="apbA_panE"/>
    <property type="match status" value="1"/>
</dbReference>
<protein>
    <recommendedName>
        <fullName evidence="5 11">2-dehydropantoate 2-reductase</fullName>
        <ecNumber evidence="4 11">1.1.1.169</ecNumber>
    </recommendedName>
    <alternativeName>
        <fullName evidence="9 11">Ketopantoate reductase</fullName>
    </alternativeName>
</protein>
<dbReference type="SUPFAM" id="SSF48179">
    <property type="entry name" value="6-phosphogluconate dehydrogenase C-terminal domain-like"/>
    <property type="match status" value="1"/>
</dbReference>
<name>A0A1S2LDI4_9BACI</name>
<keyword evidence="6 11" id="KW-0566">Pantothenate biosynthesis</keyword>
<evidence type="ECO:0000259" key="13">
    <source>
        <dbReference type="Pfam" id="PF08546"/>
    </source>
</evidence>
<dbReference type="SUPFAM" id="SSF51735">
    <property type="entry name" value="NAD(P)-binding Rossmann-fold domains"/>
    <property type="match status" value="1"/>
</dbReference>
<dbReference type="NCBIfam" id="NF005093">
    <property type="entry name" value="PRK06522.2-4"/>
    <property type="match status" value="1"/>
</dbReference>
<dbReference type="Gene3D" id="1.10.1040.10">
    <property type="entry name" value="N-(1-d-carboxylethyl)-l-norvaline Dehydrogenase, domain 2"/>
    <property type="match status" value="1"/>
</dbReference>
<keyword evidence="15" id="KW-1185">Reference proteome</keyword>
<comment type="caution">
    <text evidence="14">The sequence shown here is derived from an EMBL/GenBank/DDBJ whole genome shotgun (WGS) entry which is preliminary data.</text>
</comment>
<dbReference type="Pfam" id="PF08546">
    <property type="entry name" value="ApbA_C"/>
    <property type="match status" value="1"/>
</dbReference>
<dbReference type="RefSeq" id="WP_071314185.1">
    <property type="nucleotide sequence ID" value="NZ_MLQQ01000042.1"/>
</dbReference>
<evidence type="ECO:0000256" key="9">
    <source>
        <dbReference type="ARBA" id="ARBA00032024"/>
    </source>
</evidence>
<evidence type="ECO:0000256" key="4">
    <source>
        <dbReference type="ARBA" id="ARBA00013014"/>
    </source>
</evidence>
<dbReference type="GO" id="GO:0008677">
    <property type="term" value="F:2-dehydropantoate 2-reductase activity"/>
    <property type="evidence" value="ECO:0007669"/>
    <property type="project" value="UniProtKB-EC"/>
</dbReference>
<comment type="pathway">
    <text evidence="2 11">Cofactor biosynthesis; (R)-pantothenate biosynthesis; (R)-pantoate from 3-methyl-2-oxobutanoate: step 2/2.</text>
</comment>
<evidence type="ECO:0000256" key="3">
    <source>
        <dbReference type="ARBA" id="ARBA00007870"/>
    </source>
</evidence>
<comment type="function">
    <text evidence="1 11">Catalyzes the NADPH-dependent reduction of ketopantoate into pantoic acid.</text>
</comment>
<dbReference type="InterPro" id="IPR013752">
    <property type="entry name" value="KPA_reductase"/>
</dbReference>
<feature type="domain" description="Ketopantoate reductase N-terminal" evidence="12">
    <location>
        <begin position="5"/>
        <end position="154"/>
    </location>
</feature>
<dbReference type="UniPathway" id="UPA00028">
    <property type="reaction ID" value="UER00004"/>
</dbReference>
<evidence type="ECO:0000256" key="7">
    <source>
        <dbReference type="ARBA" id="ARBA00022857"/>
    </source>
</evidence>
<proteinExistence type="inferred from homology"/>
<dbReference type="GO" id="GO:0015940">
    <property type="term" value="P:pantothenate biosynthetic process"/>
    <property type="evidence" value="ECO:0007669"/>
    <property type="project" value="UniProtKB-UniPathway"/>
</dbReference>
<evidence type="ECO:0000313" key="14">
    <source>
        <dbReference type="EMBL" id="OIJ09797.1"/>
    </source>
</evidence>
<dbReference type="PANTHER" id="PTHR43765:SF2">
    <property type="entry name" value="2-DEHYDROPANTOATE 2-REDUCTASE"/>
    <property type="match status" value="1"/>
</dbReference>
<keyword evidence="8 11" id="KW-0560">Oxidoreductase</keyword>
<evidence type="ECO:0000256" key="11">
    <source>
        <dbReference type="RuleBase" id="RU362068"/>
    </source>
</evidence>
<evidence type="ECO:0000256" key="5">
    <source>
        <dbReference type="ARBA" id="ARBA00019465"/>
    </source>
</evidence>
<dbReference type="PANTHER" id="PTHR43765">
    <property type="entry name" value="2-DEHYDROPANTOATE 2-REDUCTASE-RELATED"/>
    <property type="match status" value="1"/>
</dbReference>
<dbReference type="EMBL" id="MLQQ01000042">
    <property type="protein sequence ID" value="OIJ09797.1"/>
    <property type="molecule type" value="Genomic_DNA"/>
</dbReference>
<reference evidence="14 15" key="1">
    <citation type="submission" date="2016-10" db="EMBL/GenBank/DDBJ databases">
        <title>Draft genome sequences of four alkaliphilic bacteria belonging to the Anaerobacillus genus.</title>
        <authorList>
            <person name="Bassil N.M."/>
            <person name="Lloyd J.R."/>
        </authorList>
    </citation>
    <scope>NUCLEOTIDE SEQUENCE [LARGE SCALE GENOMIC DNA]</scope>
    <source>
        <strain evidence="14 15">DSM 15340</strain>
    </source>
</reference>
<keyword evidence="7 11" id="KW-0521">NADP</keyword>
<evidence type="ECO:0000256" key="8">
    <source>
        <dbReference type="ARBA" id="ARBA00023002"/>
    </source>
</evidence>
<sequence>MKNFGIVGGGSIGLLFAAYLSELRVNVKIYTRTKAQARKLNREGLILRKGKVVKKYDVEAVVCSEVEQFGDEVVFVAVKEYHLQKIFPHILKSSDKMKSVVFLQNGMRHVNLLNRLTCKIDNIFIGIVEHGALKKSDNEVCHTGEGELKIGCYQQKSVLSYNLWNALNAVKFSTSQHENWLEIMEKKLVVNGVINPLTAIFNVRNGALIKNSYYFQLMKNLFDEISLIIKCNDNDWDNIVKICEKTAQNQSSMAKDIIDGRQTEIDAISGFILEKADEQGLSLPNNLFVYNSIKGMQLQRKGEGDE</sequence>
<dbReference type="GO" id="GO:0050661">
    <property type="term" value="F:NADP binding"/>
    <property type="evidence" value="ECO:0007669"/>
    <property type="project" value="TreeGrafter"/>
</dbReference>
<dbReference type="InterPro" id="IPR050838">
    <property type="entry name" value="Ketopantoate_reductase"/>
</dbReference>
<dbReference type="OrthoDB" id="9800163at2"/>
<dbReference type="InterPro" id="IPR008927">
    <property type="entry name" value="6-PGluconate_DH-like_C_sf"/>
</dbReference>
<evidence type="ECO:0000256" key="10">
    <source>
        <dbReference type="ARBA" id="ARBA00048793"/>
    </source>
</evidence>
<evidence type="ECO:0000259" key="12">
    <source>
        <dbReference type="Pfam" id="PF02558"/>
    </source>
</evidence>
<dbReference type="EC" id="1.1.1.169" evidence="4 11"/>
<dbReference type="Gene3D" id="3.40.50.720">
    <property type="entry name" value="NAD(P)-binding Rossmann-like Domain"/>
    <property type="match status" value="1"/>
</dbReference>
<dbReference type="Pfam" id="PF02558">
    <property type="entry name" value="ApbA"/>
    <property type="match status" value="1"/>
</dbReference>
<evidence type="ECO:0000313" key="15">
    <source>
        <dbReference type="Proteomes" id="UP000180098"/>
    </source>
</evidence>
<dbReference type="GO" id="GO:0005737">
    <property type="term" value="C:cytoplasm"/>
    <property type="evidence" value="ECO:0007669"/>
    <property type="project" value="TreeGrafter"/>
</dbReference>
<evidence type="ECO:0000256" key="6">
    <source>
        <dbReference type="ARBA" id="ARBA00022655"/>
    </source>
</evidence>
<gene>
    <name evidence="14" type="ORF">BKP35_15030</name>
</gene>
<dbReference type="InterPro" id="IPR003710">
    <property type="entry name" value="ApbA"/>
</dbReference>
<accession>A0A1S2LDI4</accession>
<comment type="similarity">
    <text evidence="3 11">Belongs to the ketopantoate reductase family.</text>
</comment>
<dbReference type="InterPro" id="IPR013328">
    <property type="entry name" value="6PGD_dom2"/>
</dbReference>
<dbReference type="InterPro" id="IPR036291">
    <property type="entry name" value="NAD(P)-bd_dom_sf"/>
</dbReference>